<proteinExistence type="predicted"/>
<dbReference type="PROSITE" id="PS50092">
    <property type="entry name" value="TSP1"/>
    <property type="match status" value="1"/>
</dbReference>
<dbReference type="InterPro" id="IPR036383">
    <property type="entry name" value="TSP1_rpt_sf"/>
</dbReference>
<dbReference type="Gene3D" id="2.20.100.10">
    <property type="entry name" value="Thrombospondin type-1 (TSP1) repeat"/>
    <property type="match status" value="1"/>
</dbReference>
<evidence type="ECO:0000313" key="2">
    <source>
        <dbReference type="Proteomes" id="UP000694844"/>
    </source>
</evidence>
<dbReference type="SMART" id="SM00209">
    <property type="entry name" value="TSP1"/>
    <property type="match status" value="1"/>
</dbReference>
<protein>
    <submittedName>
        <fullName evidence="3">A disintegrin and metalloproteinase with thrombospondin motifs adt-2-like</fullName>
    </submittedName>
</protein>
<keyword evidence="1" id="KW-0732">Signal</keyword>
<dbReference type="InterPro" id="IPR000884">
    <property type="entry name" value="TSP1_rpt"/>
</dbReference>
<dbReference type="Pfam" id="PF00090">
    <property type="entry name" value="TSP_1"/>
    <property type="match status" value="1"/>
</dbReference>
<gene>
    <name evidence="3" type="primary">LOC111133760</name>
</gene>
<name>A0A8B8EBT1_CRAVI</name>
<organism evidence="2 3">
    <name type="scientific">Crassostrea virginica</name>
    <name type="common">Eastern oyster</name>
    <dbReference type="NCBI Taxonomy" id="6565"/>
    <lineage>
        <taxon>Eukaryota</taxon>
        <taxon>Metazoa</taxon>
        <taxon>Spiralia</taxon>
        <taxon>Lophotrochozoa</taxon>
        <taxon>Mollusca</taxon>
        <taxon>Bivalvia</taxon>
        <taxon>Autobranchia</taxon>
        <taxon>Pteriomorphia</taxon>
        <taxon>Ostreida</taxon>
        <taxon>Ostreoidea</taxon>
        <taxon>Ostreidae</taxon>
        <taxon>Crassostrea</taxon>
    </lineage>
</organism>
<accession>A0A8B8EBT1</accession>
<reference evidence="3" key="1">
    <citation type="submission" date="2025-08" db="UniProtKB">
        <authorList>
            <consortium name="RefSeq"/>
        </authorList>
    </citation>
    <scope>IDENTIFICATION</scope>
    <source>
        <tissue evidence="3">Whole sample</tissue>
    </source>
</reference>
<evidence type="ECO:0000256" key="1">
    <source>
        <dbReference type="SAM" id="SignalP"/>
    </source>
</evidence>
<sequence length="120" mass="13988">MIQRRSTIIVICMAIVAGIVHSQSRKEHSLANSRTPIYMNQNNILLKRHSRKKREDFIFEEEDFNPNGGYGHWSEWSSCSRSCGAGERTRTRKCHDVTRCHDGDVELKFCFLRKCNVKTK</sequence>
<feature type="signal peptide" evidence="1">
    <location>
        <begin position="1"/>
        <end position="22"/>
    </location>
</feature>
<dbReference type="RefSeq" id="XP_022338107.1">
    <property type="nucleotide sequence ID" value="XM_022482399.1"/>
</dbReference>
<keyword evidence="2" id="KW-1185">Reference proteome</keyword>
<dbReference type="Proteomes" id="UP000694844">
    <property type="component" value="Chromosome 5"/>
</dbReference>
<evidence type="ECO:0000313" key="3">
    <source>
        <dbReference type="RefSeq" id="XP_022338107.1"/>
    </source>
</evidence>
<dbReference type="GeneID" id="111133760"/>
<dbReference type="AlphaFoldDB" id="A0A8B8EBT1"/>
<dbReference type="KEGG" id="cvn:111133760"/>
<dbReference type="OrthoDB" id="446173at2759"/>
<feature type="chain" id="PRO_5034844920" evidence="1">
    <location>
        <begin position="23"/>
        <end position="120"/>
    </location>
</feature>
<dbReference type="SUPFAM" id="SSF82895">
    <property type="entry name" value="TSP-1 type 1 repeat"/>
    <property type="match status" value="1"/>
</dbReference>